<sequence length="490" mass="55241">MFSLARSHTAIMAARNTVKASSILSLATASIAARRSFTQYLPSDHLKDPTCPQFMVGKENGFLPRQDPLVELPSEFKELESLLQRMPLTTAKGEVGLLAKGEFGKAVAAELPEYNVDHITDSQVLNALYRDYCFATSAYLLEPCDIYFREKKDYGLGRDVLPRNIAVPLAKVSEKLGAKPFLEYTQGYGLYNFTRLDKTKPIVYGNVRPIRYFAGMPSETGFILVHVAMAANSSKQVTHVLGALDAVKANDRTQFDLELHGILSAMQSVNAAMENMWTVSAPKDYMKYRTFIMGTKNQPMFPKGVVYEGVSPEPTFYRGETGANDSIIPTADNFLELTGSMPDNPLTEILRDFRSYRPANHTDFLTWLEKEAKTLGVRAYSVQNSTSAVRYLAILDQIREYRARHWNFTKEYIIKWTDHPVATGGSPITTWLPNQLESVLRAIEEISKSIHPAQLSEEDKKLSKELLDRAEVQRRILTREVDALRKRFGQ</sequence>
<evidence type="ECO:0000256" key="4">
    <source>
        <dbReference type="PIRSR" id="PIRSR600898-1"/>
    </source>
</evidence>
<evidence type="ECO:0000256" key="3">
    <source>
        <dbReference type="ARBA" id="ARBA00023004"/>
    </source>
</evidence>
<protein>
    <recommendedName>
        <fullName evidence="7">Indoleamine 2,3-dioxygenase</fullName>
    </recommendedName>
</protein>
<evidence type="ECO:0000256" key="1">
    <source>
        <dbReference type="ARBA" id="ARBA00007119"/>
    </source>
</evidence>
<evidence type="ECO:0000313" key="5">
    <source>
        <dbReference type="EMBL" id="OAJ40558.1"/>
    </source>
</evidence>
<dbReference type="Proteomes" id="UP000077115">
    <property type="component" value="Unassembled WGS sequence"/>
</dbReference>
<accession>A0A177WKA1</accession>
<dbReference type="PANTHER" id="PTHR28657:SF3">
    <property type="entry name" value="INDOLEAMINE 2,3-DIOXYGENASE"/>
    <property type="match status" value="1"/>
</dbReference>
<evidence type="ECO:0000313" key="6">
    <source>
        <dbReference type="Proteomes" id="UP000077115"/>
    </source>
</evidence>
<comment type="similarity">
    <text evidence="1">Belongs to the indoleamine 2,3-dioxygenase family.</text>
</comment>
<organism evidence="5 6">
    <name type="scientific">Batrachochytrium dendrobatidis (strain JEL423)</name>
    <dbReference type="NCBI Taxonomy" id="403673"/>
    <lineage>
        <taxon>Eukaryota</taxon>
        <taxon>Fungi</taxon>
        <taxon>Fungi incertae sedis</taxon>
        <taxon>Chytridiomycota</taxon>
        <taxon>Chytridiomycota incertae sedis</taxon>
        <taxon>Chytridiomycetes</taxon>
        <taxon>Rhizophydiales</taxon>
        <taxon>Rhizophydiales incertae sedis</taxon>
        <taxon>Batrachochytrium</taxon>
    </lineage>
</organism>
<reference evidence="5 6" key="1">
    <citation type="submission" date="2006-10" db="EMBL/GenBank/DDBJ databases">
        <title>The Genome Sequence of Batrachochytrium dendrobatidis JEL423.</title>
        <authorList>
            <consortium name="The Broad Institute Genome Sequencing Platform"/>
            <person name="Birren B."/>
            <person name="Lander E."/>
            <person name="Galagan J."/>
            <person name="Cuomo C."/>
            <person name="Devon K."/>
            <person name="Jaffe D."/>
            <person name="Butler J."/>
            <person name="Alvarez P."/>
            <person name="Gnerre S."/>
            <person name="Grabherr M."/>
            <person name="Kleber M."/>
            <person name="Mauceli E."/>
            <person name="Brockman W."/>
            <person name="Young S."/>
            <person name="LaButti K."/>
            <person name="Sykes S."/>
            <person name="DeCaprio D."/>
            <person name="Crawford M."/>
            <person name="Koehrsen M."/>
            <person name="Engels R."/>
            <person name="Montgomery P."/>
            <person name="Pearson M."/>
            <person name="Howarth C."/>
            <person name="Larson L."/>
            <person name="White J."/>
            <person name="O'Leary S."/>
            <person name="Kodira C."/>
            <person name="Zeng Q."/>
            <person name="Yandava C."/>
            <person name="Alvarado L."/>
            <person name="Longcore J."/>
            <person name="James T."/>
        </authorList>
    </citation>
    <scope>NUCLEOTIDE SEQUENCE [LARGE SCALE GENOMIC DNA]</scope>
    <source>
        <strain evidence="5 6">JEL423</strain>
    </source>
</reference>
<gene>
    <name evidence="5" type="ORF">BDEG_24276</name>
</gene>
<dbReference type="GO" id="GO:0016702">
    <property type="term" value="F:oxidoreductase activity, acting on single donors with incorporation of molecular oxygen, incorporation of two atoms of oxygen"/>
    <property type="evidence" value="ECO:0007669"/>
    <property type="project" value="UniProtKB-ARBA"/>
</dbReference>
<proteinExistence type="inferred from homology"/>
<dbReference type="GO" id="GO:0046872">
    <property type="term" value="F:metal ion binding"/>
    <property type="evidence" value="ECO:0007669"/>
    <property type="project" value="UniProtKB-KW"/>
</dbReference>
<dbReference type="SUPFAM" id="SSF140959">
    <property type="entry name" value="Indolic compounds 2,3-dioxygenase-like"/>
    <property type="match status" value="1"/>
</dbReference>
<dbReference type="AlphaFoldDB" id="A0A177WKA1"/>
<dbReference type="Gene3D" id="1.20.58.480">
    <property type="match status" value="1"/>
</dbReference>
<dbReference type="FunFam" id="1.20.58.480:FF:000005">
    <property type="entry name" value="Indoleamine 2,3-dioxygenase family protein"/>
    <property type="match status" value="1"/>
</dbReference>
<dbReference type="GO" id="GO:0019441">
    <property type="term" value="P:L-tryptophan catabolic process to kynurenine"/>
    <property type="evidence" value="ECO:0007669"/>
    <property type="project" value="InterPro"/>
</dbReference>
<evidence type="ECO:0000256" key="2">
    <source>
        <dbReference type="ARBA" id="ARBA00022723"/>
    </source>
</evidence>
<dbReference type="GO" id="GO:0020037">
    <property type="term" value="F:heme binding"/>
    <property type="evidence" value="ECO:0007669"/>
    <property type="project" value="InterPro"/>
</dbReference>
<evidence type="ECO:0008006" key="7">
    <source>
        <dbReference type="Google" id="ProtNLM"/>
    </source>
</evidence>
<dbReference type="STRING" id="403673.A0A177WKA1"/>
<dbReference type="InterPro" id="IPR000898">
    <property type="entry name" value="Indolamine_dOase"/>
</dbReference>
<feature type="binding site" description="proximal binding residue" evidence="4">
    <location>
        <position position="405"/>
    </location>
    <ligand>
        <name>heme b</name>
        <dbReference type="ChEBI" id="CHEBI:60344"/>
    </ligand>
    <ligandPart>
        <name>Fe</name>
        <dbReference type="ChEBI" id="CHEBI:18248"/>
    </ligandPart>
</feature>
<dbReference type="EMBL" id="DS022304">
    <property type="protein sequence ID" value="OAJ40558.1"/>
    <property type="molecule type" value="Genomic_DNA"/>
</dbReference>
<dbReference type="OrthoDB" id="10262710at2759"/>
<dbReference type="eggNOG" id="ENOG502QSE1">
    <property type="taxonomic scope" value="Eukaryota"/>
</dbReference>
<name>A0A177WKA1_BATDL</name>
<dbReference type="Pfam" id="PF01231">
    <property type="entry name" value="IDO"/>
    <property type="match status" value="1"/>
</dbReference>
<keyword evidence="3 4" id="KW-0408">Iron</keyword>
<reference evidence="5 6" key="2">
    <citation type="submission" date="2016-05" db="EMBL/GenBank/DDBJ databases">
        <title>Lineage-specific infection strategies underlie the spectrum of fungal disease in amphibians.</title>
        <authorList>
            <person name="Cuomo C.A."/>
            <person name="Farrer R.A."/>
            <person name="James T."/>
            <person name="Longcore J."/>
            <person name="Birren B."/>
        </authorList>
    </citation>
    <scope>NUCLEOTIDE SEQUENCE [LARGE SCALE GENOMIC DNA]</scope>
    <source>
        <strain evidence="5 6">JEL423</strain>
    </source>
</reference>
<dbReference type="InterPro" id="IPR037217">
    <property type="entry name" value="Trp/Indoleamine_2_3_dOase-like"/>
</dbReference>
<dbReference type="PANTHER" id="PTHR28657">
    <property type="entry name" value="INDOLEAMINE 2,3-DIOXYGENASE"/>
    <property type="match status" value="1"/>
</dbReference>
<keyword evidence="4" id="KW-0349">Heme</keyword>
<dbReference type="VEuPathDB" id="FungiDB:BDEG_24276"/>
<keyword evidence="2 4" id="KW-0479">Metal-binding</keyword>